<evidence type="ECO:0000256" key="4">
    <source>
        <dbReference type="ARBA" id="ARBA00023141"/>
    </source>
</evidence>
<evidence type="ECO:0000313" key="10">
    <source>
        <dbReference type="Proteomes" id="UP000294003"/>
    </source>
</evidence>
<dbReference type="Gene3D" id="3.40.190.10">
    <property type="entry name" value="Periplasmic binding protein-like II"/>
    <property type="match status" value="2"/>
</dbReference>
<feature type="compositionally biased region" description="Low complexity" evidence="7">
    <location>
        <begin position="139"/>
        <end position="149"/>
    </location>
</feature>
<dbReference type="Pfam" id="PF00800">
    <property type="entry name" value="PDT"/>
    <property type="match status" value="2"/>
</dbReference>
<dbReference type="PROSITE" id="PS51171">
    <property type="entry name" value="PREPHENATE_DEHYDR_3"/>
    <property type="match status" value="1"/>
</dbReference>
<dbReference type="InterPro" id="IPR001086">
    <property type="entry name" value="Preph_deHydtase"/>
</dbReference>
<dbReference type="PANTHER" id="PTHR21022:SF19">
    <property type="entry name" value="PREPHENATE DEHYDRATASE-RELATED"/>
    <property type="match status" value="1"/>
</dbReference>
<gene>
    <name evidence="9" type="ORF">DL762_009165</name>
</gene>
<reference evidence="9 10" key="1">
    <citation type="submission" date="2018-06" db="EMBL/GenBank/DDBJ databases">
        <title>Complete Genomes of Monosporascus.</title>
        <authorList>
            <person name="Robinson A.J."/>
            <person name="Natvig D.O."/>
        </authorList>
    </citation>
    <scope>NUCLEOTIDE SEQUENCE [LARGE SCALE GENOMIC DNA]</scope>
    <source>
        <strain evidence="9 10">CBS 609.92</strain>
    </source>
</reference>
<name>A0ABY0GV12_9PEZI</name>
<keyword evidence="4" id="KW-0057">Aromatic amino acid biosynthesis</keyword>
<proteinExistence type="predicted"/>
<evidence type="ECO:0000313" key="9">
    <source>
        <dbReference type="EMBL" id="RYO77581.1"/>
    </source>
</evidence>
<keyword evidence="3" id="KW-0028">Amino-acid biosynthesis</keyword>
<evidence type="ECO:0000256" key="7">
    <source>
        <dbReference type="SAM" id="MobiDB-lite"/>
    </source>
</evidence>
<dbReference type="Proteomes" id="UP000294003">
    <property type="component" value="Unassembled WGS sequence"/>
</dbReference>
<dbReference type="EC" id="4.2.1.51" evidence="2"/>
<feature type="compositionally biased region" description="Pro residues" evidence="7">
    <location>
        <begin position="150"/>
        <end position="161"/>
    </location>
</feature>
<dbReference type="SUPFAM" id="SSF55021">
    <property type="entry name" value="ACT-like"/>
    <property type="match status" value="1"/>
</dbReference>
<dbReference type="CDD" id="cd04905">
    <property type="entry name" value="ACT_CM-PDT"/>
    <property type="match status" value="1"/>
</dbReference>
<dbReference type="Gene3D" id="3.30.70.260">
    <property type="match status" value="1"/>
</dbReference>
<dbReference type="CDD" id="cd13532">
    <property type="entry name" value="PBP2_PDT_like"/>
    <property type="match status" value="1"/>
</dbReference>
<evidence type="ECO:0000256" key="5">
    <source>
        <dbReference type="ARBA" id="ARBA00023222"/>
    </source>
</evidence>
<comment type="pathway">
    <text evidence="1">Amino-acid biosynthesis; L-phenylalanine biosynthesis; phenylpyruvate from prephenate: step 1/1.</text>
</comment>
<keyword evidence="6" id="KW-0456">Lyase</keyword>
<feature type="domain" description="Prephenate dehydratase" evidence="8">
    <location>
        <begin position="24"/>
        <end position="261"/>
    </location>
</feature>
<keyword evidence="5" id="KW-0584">Phenylalanine biosynthesis</keyword>
<accession>A0ABY0GV12</accession>
<dbReference type="EMBL" id="QJNS01000449">
    <property type="protein sequence ID" value="RYO77581.1"/>
    <property type="molecule type" value="Genomic_DNA"/>
</dbReference>
<dbReference type="InterPro" id="IPR045865">
    <property type="entry name" value="ACT-like_dom_sf"/>
</dbReference>
<feature type="region of interest" description="Disordered" evidence="7">
    <location>
        <begin position="277"/>
        <end position="305"/>
    </location>
</feature>
<evidence type="ECO:0000256" key="6">
    <source>
        <dbReference type="ARBA" id="ARBA00023239"/>
    </source>
</evidence>
<feature type="region of interest" description="Disordered" evidence="7">
    <location>
        <begin position="347"/>
        <end position="369"/>
    </location>
</feature>
<comment type="caution">
    <text evidence="9">The sequence shown here is derived from an EMBL/GenBank/DDBJ whole genome shotgun (WGS) entry which is preliminary data.</text>
</comment>
<evidence type="ECO:0000256" key="1">
    <source>
        <dbReference type="ARBA" id="ARBA00004741"/>
    </source>
</evidence>
<dbReference type="PIRSF" id="PIRSF001500">
    <property type="entry name" value="Chor_mut_pdt_Ppr"/>
    <property type="match status" value="1"/>
</dbReference>
<feature type="region of interest" description="Disordered" evidence="7">
    <location>
        <begin position="117"/>
        <end position="175"/>
    </location>
</feature>
<protein>
    <recommendedName>
        <fullName evidence="2">prephenate dehydratase</fullName>
        <ecNumber evidence="2">4.2.1.51</ecNumber>
    </recommendedName>
</protein>
<evidence type="ECO:0000256" key="2">
    <source>
        <dbReference type="ARBA" id="ARBA00013147"/>
    </source>
</evidence>
<evidence type="ECO:0000256" key="3">
    <source>
        <dbReference type="ARBA" id="ARBA00022605"/>
    </source>
</evidence>
<dbReference type="InterPro" id="IPR008242">
    <property type="entry name" value="Chor_mutase/pphenate_deHydtase"/>
</dbReference>
<dbReference type="PANTHER" id="PTHR21022">
    <property type="entry name" value="PREPHENATE DEHYDRATASE P PROTEIN"/>
    <property type="match status" value="1"/>
</dbReference>
<dbReference type="SUPFAM" id="SSF53850">
    <property type="entry name" value="Periplasmic binding protein-like II"/>
    <property type="match status" value="2"/>
</dbReference>
<sequence length="429" mass="44942">MAASGDVAASTGGATAPPGSAKPVVCFLGPVASYTHQATLQAFPTDKFELMPVVTIKDIFDTTQSGRAAYGVVPFENSTNGSVVFTLDCFADSAGAYPDLSVCAEVYQDVHHCLVGRRRPPKRSNGIDRGSTGGPPQSPSHAPSNTSPNPSNPSPCPPSASTPPHHHHRPDPDLSHIRRVYSHPQAFGQCARFLGTRLRGVETVDVSSTSRAAEVVRSEDDGGASAAVSSAAAAEMLGLDVLACNIEDRPDNTTRFFVLRRGTGEEGSDLEGLLCRRRRGGAGGGGPPLSSSGTFGNSDSGDAAATTTTMTTTKSLVSFTVPHRSPGALADVLDCFRRTGLNLTSISSRPNLPPLQGEEGEGETARAPAPTPSFQYVFFVEFEGHRFRDPEGRVRDALAGVAAAARAWRWLGSWENMLVAPGAEAGKGE</sequence>
<evidence type="ECO:0000259" key="8">
    <source>
        <dbReference type="PROSITE" id="PS51171"/>
    </source>
</evidence>
<organism evidence="9 10">
    <name type="scientific">Monosporascus cannonballus</name>
    <dbReference type="NCBI Taxonomy" id="155416"/>
    <lineage>
        <taxon>Eukaryota</taxon>
        <taxon>Fungi</taxon>
        <taxon>Dikarya</taxon>
        <taxon>Ascomycota</taxon>
        <taxon>Pezizomycotina</taxon>
        <taxon>Sordariomycetes</taxon>
        <taxon>Xylariomycetidae</taxon>
        <taxon>Xylariales</taxon>
        <taxon>Xylariales incertae sedis</taxon>
        <taxon>Monosporascus</taxon>
    </lineage>
</organism>
<keyword evidence="10" id="KW-1185">Reference proteome</keyword>